<evidence type="ECO:0000313" key="3">
    <source>
        <dbReference type="Proteomes" id="UP001150217"/>
    </source>
</evidence>
<protein>
    <submittedName>
        <fullName evidence="2">Uncharacterized protein</fullName>
    </submittedName>
</protein>
<organism evidence="2 3">
    <name type="scientific">Lentinula lateritia</name>
    <dbReference type="NCBI Taxonomy" id="40482"/>
    <lineage>
        <taxon>Eukaryota</taxon>
        <taxon>Fungi</taxon>
        <taxon>Dikarya</taxon>
        <taxon>Basidiomycota</taxon>
        <taxon>Agaricomycotina</taxon>
        <taxon>Agaricomycetes</taxon>
        <taxon>Agaricomycetidae</taxon>
        <taxon>Agaricales</taxon>
        <taxon>Marasmiineae</taxon>
        <taxon>Omphalotaceae</taxon>
        <taxon>Lentinula</taxon>
    </lineage>
</organism>
<reference evidence="2" key="1">
    <citation type="submission" date="2022-08" db="EMBL/GenBank/DDBJ databases">
        <title>A Global Phylogenomic Analysis of the Shiitake Genus Lentinula.</title>
        <authorList>
            <consortium name="DOE Joint Genome Institute"/>
            <person name="Sierra-Patev S."/>
            <person name="Min B."/>
            <person name="Naranjo-Ortiz M."/>
            <person name="Looney B."/>
            <person name="Konkel Z."/>
            <person name="Slot J.C."/>
            <person name="Sakamoto Y."/>
            <person name="Steenwyk J.L."/>
            <person name="Rokas A."/>
            <person name="Carro J."/>
            <person name="Camarero S."/>
            <person name="Ferreira P."/>
            <person name="Molpeceres G."/>
            <person name="Ruiz-Duenas F.J."/>
            <person name="Serrano A."/>
            <person name="Henrissat B."/>
            <person name="Drula E."/>
            <person name="Hughes K.W."/>
            <person name="Mata J.L."/>
            <person name="Ishikawa N.K."/>
            <person name="Vargas-Isla R."/>
            <person name="Ushijima S."/>
            <person name="Smith C.A."/>
            <person name="Ahrendt S."/>
            <person name="Andreopoulos W."/>
            <person name="He G."/>
            <person name="Labutti K."/>
            <person name="Lipzen A."/>
            <person name="Ng V."/>
            <person name="Riley R."/>
            <person name="Sandor L."/>
            <person name="Barry K."/>
            <person name="Martinez A.T."/>
            <person name="Xiao Y."/>
            <person name="Gibbons J.G."/>
            <person name="Terashima K."/>
            <person name="Grigoriev I.V."/>
            <person name="Hibbett D.S."/>
        </authorList>
    </citation>
    <scope>NUCLEOTIDE SEQUENCE</scope>
    <source>
        <strain evidence="2">RHP3577 ss4</strain>
    </source>
</reference>
<keyword evidence="1" id="KW-1133">Transmembrane helix</keyword>
<evidence type="ECO:0000313" key="2">
    <source>
        <dbReference type="EMBL" id="KAJ4467612.1"/>
    </source>
</evidence>
<gene>
    <name evidence="2" type="ORF">C8R41DRAFT_871365</name>
</gene>
<proteinExistence type="predicted"/>
<accession>A0ABQ8V4K3</accession>
<name>A0ABQ8V4K3_9AGAR</name>
<dbReference type="Proteomes" id="UP001150217">
    <property type="component" value="Unassembled WGS sequence"/>
</dbReference>
<evidence type="ECO:0000256" key="1">
    <source>
        <dbReference type="SAM" id="Phobius"/>
    </source>
</evidence>
<feature type="transmembrane region" description="Helical" evidence="1">
    <location>
        <begin position="171"/>
        <end position="196"/>
    </location>
</feature>
<keyword evidence="3" id="KW-1185">Reference proteome</keyword>
<keyword evidence="1" id="KW-0472">Membrane</keyword>
<dbReference type="EMBL" id="JANVFT010000106">
    <property type="protein sequence ID" value="KAJ4467612.1"/>
    <property type="molecule type" value="Genomic_DNA"/>
</dbReference>
<keyword evidence="1" id="KW-0812">Transmembrane</keyword>
<sequence>MSVDNVLVHVDETTTFLHNLVANIDATPSPPSPPSETATMNFGTLMPGNIDADRPATSPSITIDSNAPVTLAKPTVPCFQHIPPSHTFAIASENQNLDAFMPGYLATPNPKSSIGMREFEFYFLAQLDPHSKGKVLSVLTKAFLDLKTVDGSEEMFRKLLKLVSHDRERKYVVVLVLVAAGSALLGALSMFLALAFL</sequence>
<comment type="caution">
    <text evidence="2">The sequence shown here is derived from an EMBL/GenBank/DDBJ whole genome shotgun (WGS) entry which is preliminary data.</text>
</comment>